<protein>
    <recommendedName>
        <fullName evidence="2">Activator of Hsp90 ATPase homologue 1/2-like C-terminal domain-containing protein</fullName>
    </recommendedName>
</protein>
<gene>
    <name evidence="3" type="ORF">GCM10011610_60840</name>
</gene>
<feature type="domain" description="Activator of Hsp90 ATPase homologue 1/2-like C-terminal" evidence="2">
    <location>
        <begin position="11"/>
        <end position="149"/>
    </location>
</feature>
<dbReference type="Proteomes" id="UP000658127">
    <property type="component" value="Unassembled WGS sequence"/>
</dbReference>
<sequence>MATTKIGTHINAPRATVYRLLVDPDSVKAWMVPDGMVSEVHRFEPEEGGVFSITVTKDETSDAAKTVPPHHAYYGRFLTLIPDERVREVLEFVTETPDMAGEQTMTFVLADAAGGTDLEVLHEGVPPGMTLDENTRAWQVALAKIVALAERGTVD</sequence>
<dbReference type="InterPro" id="IPR023393">
    <property type="entry name" value="START-like_dom_sf"/>
</dbReference>
<dbReference type="Gene3D" id="3.30.530.20">
    <property type="match status" value="1"/>
</dbReference>
<comment type="similarity">
    <text evidence="1">Belongs to the AHA1 family.</text>
</comment>
<evidence type="ECO:0000259" key="2">
    <source>
        <dbReference type="Pfam" id="PF08327"/>
    </source>
</evidence>
<evidence type="ECO:0000313" key="4">
    <source>
        <dbReference type="Proteomes" id="UP000658127"/>
    </source>
</evidence>
<dbReference type="SUPFAM" id="SSF55961">
    <property type="entry name" value="Bet v1-like"/>
    <property type="match status" value="1"/>
</dbReference>
<name>A0ABQ2KXD6_9NOCA</name>
<evidence type="ECO:0000313" key="3">
    <source>
        <dbReference type="EMBL" id="GGN96159.1"/>
    </source>
</evidence>
<organism evidence="3 4">
    <name type="scientific">Nocardia rhizosphaerihabitans</name>
    <dbReference type="NCBI Taxonomy" id="1691570"/>
    <lineage>
        <taxon>Bacteria</taxon>
        <taxon>Bacillati</taxon>
        <taxon>Actinomycetota</taxon>
        <taxon>Actinomycetes</taxon>
        <taxon>Mycobacteriales</taxon>
        <taxon>Nocardiaceae</taxon>
        <taxon>Nocardia</taxon>
    </lineage>
</organism>
<evidence type="ECO:0000256" key="1">
    <source>
        <dbReference type="ARBA" id="ARBA00006817"/>
    </source>
</evidence>
<accession>A0ABQ2KXD6</accession>
<reference evidence="4" key="1">
    <citation type="journal article" date="2019" name="Int. J. Syst. Evol. Microbiol.">
        <title>The Global Catalogue of Microorganisms (GCM) 10K type strain sequencing project: providing services to taxonomists for standard genome sequencing and annotation.</title>
        <authorList>
            <consortium name="The Broad Institute Genomics Platform"/>
            <consortium name="The Broad Institute Genome Sequencing Center for Infectious Disease"/>
            <person name="Wu L."/>
            <person name="Ma J."/>
        </authorList>
    </citation>
    <scope>NUCLEOTIDE SEQUENCE [LARGE SCALE GENOMIC DNA]</scope>
    <source>
        <strain evidence="4">CGMCC 4.7329</strain>
    </source>
</reference>
<comment type="caution">
    <text evidence="3">The sequence shown here is derived from an EMBL/GenBank/DDBJ whole genome shotgun (WGS) entry which is preliminary data.</text>
</comment>
<dbReference type="Pfam" id="PF08327">
    <property type="entry name" value="AHSA1"/>
    <property type="match status" value="1"/>
</dbReference>
<dbReference type="EMBL" id="BMNE01000010">
    <property type="protein sequence ID" value="GGN96159.1"/>
    <property type="molecule type" value="Genomic_DNA"/>
</dbReference>
<proteinExistence type="inferred from homology"/>
<keyword evidence="4" id="KW-1185">Reference proteome</keyword>
<dbReference type="InterPro" id="IPR013538">
    <property type="entry name" value="ASHA1/2-like_C"/>
</dbReference>